<proteinExistence type="predicted"/>
<comment type="caution">
    <text evidence="1">The sequence shown here is derived from an EMBL/GenBank/DDBJ whole genome shotgun (WGS) entry which is preliminary data.</text>
</comment>
<evidence type="ECO:0000313" key="1">
    <source>
        <dbReference type="EMBL" id="MFB5191222.1"/>
    </source>
</evidence>
<name>A0ABV5AHS2_9BACL</name>
<dbReference type="EMBL" id="JBDXSU010000009">
    <property type="protein sequence ID" value="MFB5191222.1"/>
    <property type="molecule type" value="Genomic_DNA"/>
</dbReference>
<protein>
    <submittedName>
        <fullName evidence="1">DUF2797 domain-containing protein</fullName>
    </submittedName>
</protein>
<organism evidence="1 2">
    <name type="scientific">Alicyclobacillus fastidiosus</name>
    <dbReference type="NCBI Taxonomy" id="392011"/>
    <lineage>
        <taxon>Bacteria</taxon>
        <taxon>Bacillati</taxon>
        <taxon>Bacillota</taxon>
        <taxon>Bacilli</taxon>
        <taxon>Bacillales</taxon>
        <taxon>Alicyclobacillaceae</taxon>
        <taxon>Alicyclobacillus</taxon>
    </lineage>
</organism>
<dbReference type="RefSeq" id="WP_275476671.1">
    <property type="nucleotide sequence ID" value="NZ_CP162940.1"/>
</dbReference>
<dbReference type="Pfam" id="PF10977">
    <property type="entry name" value="DUF2797"/>
    <property type="match status" value="1"/>
</dbReference>
<dbReference type="Proteomes" id="UP001579974">
    <property type="component" value="Unassembled WGS sequence"/>
</dbReference>
<reference evidence="1 2" key="1">
    <citation type="journal article" date="2024" name="Int. J. Mol. Sci.">
        <title>Exploration of Alicyclobacillus spp. Genome in Search of Antibiotic Resistance.</title>
        <authorList>
            <person name="Bucka-Kolendo J."/>
            <person name="Kiousi D.E."/>
            <person name="Dekowska A."/>
            <person name="Mikolajczuk-Szczyrba A."/>
            <person name="Karadedos D.M."/>
            <person name="Michael P."/>
            <person name="Galanis A."/>
            <person name="Sokolowska B."/>
        </authorList>
    </citation>
    <scope>NUCLEOTIDE SEQUENCE [LARGE SCALE GENOMIC DNA]</scope>
    <source>
        <strain evidence="1 2">KKP 3000</strain>
    </source>
</reference>
<evidence type="ECO:0000313" key="2">
    <source>
        <dbReference type="Proteomes" id="UP001579974"/>
    </source>
</evidence>
<dbReference type="InterPro" id="IPR021246">
    <property type="entry name" value="DUF2797"/>
</dbReference>
<keyword evidence="2" id="KW-1185">Reference proteome</keyword>
<gene>
    <name evidence="1" type="ORF">KKP3000_004726</name>
</gene>
<accession>A0ABV5AHS2</accession>
<sequence>MLAGDLRSLNQVLGDPVEYTLEFDNLVQPLNSWIGSQVQIVHTGVKRCVACGRKVNKLFQSGYCFPCVRSLAECDLCIVKPHDCHFHLGTCRDEAWAQGHCMIPHYVYLAWSSGYKVGLTRKGRELKRWMDQGATLAMVIAEVPTRRIAGELEMEIAKHMADKTDWRKMLKEEVAPDVPLAEVVNGVVEKLDPAFHQYLLQDRGEPQTIRYPRTPDFAVNLKSMNLDKSSVVTGVLRGIKGQYLLFDEGVLNVKKFAGYHVEVSNRVAVEA</sequence>